<organism evidence="7 8">
    <name type="scientific">Rhodothalassium salexigens DSM 2132</name>
    <dbReference type="NCBI Taxonomy" id="1188247"/>
    <lineage>
        <taxon>Bacteria</taxon>
        <taxon>Pseudomonadati</taxon>
        <taxon>Pseudomonadota</taxon>
        <taxon>Alphaproteobacteria</taxon>
        <taxon>Rhodothalassiales</taxon>
        <taxon>Rhodothalassiaceae</taxon>
        <taxon>Rhodothalassium</taxon>
    </lineage>
</organism>
<comment type="caution">
    <text evidence="7">The sequence shown here is derived from an EMBL/GenBank/DDBJ whole genome shotgun (WGS) entry which is preliminary data.</text>
</comment>
<dbReference type="SUPFAM" id="SSF56935">
    <property type="entry name" value="Porins"/>
    <property type="match status" value="1"/>
</dbReference>
<dbReference type="AlphaFoldDB" id="A0A4R2PBW8"/>
<dbReference type="Gene3D" id="2.40.170.20">
    <property type="entry name" value="TonB-dependent receptor, beta-barrel domain"/>
    <property type="match status" value="1"/>
</dbReference>
<dbReference type="FunCoup" id="A0A4R2PBW8">
    <property type="interactions" value="6"/>
</dbReference>
<feature type="compositionally biased region" description="Basic and acidic residues" evidence="4">
    <location>
        <begin position="38"/>
        <end position="48"/>
    </location>
</feature>
<sequence>MTVVSTLSMMVVLAASPAYAAVQAAGEPAGKQSGAEAIGKDQKGERQTRPKGAKGGAADAAVDDRSDSVDLGTVDVVDHLAPLPAYGNPDPLDSGAAVIGKDAIEAFDPGLGDANQLLRFLPNVRFDVGDRSADPENIQDLRPSEISISGGLIDSNNFRLDGVGVNNIFDITENNPAAADSTAGARGQTIFLSPELIESLEVRDSNVSARYGDFSGGVVEAKLRDPSGEWGASATVEYQNDSLVKYIRNKDAGEDAFDPTPNFNRWRVEGTLDIPVTEDFALLTAFSTNRSDVRYRYADFYFNGASRQNQSRSDQFLVKGAYDISPDLKLAATVIYSPYEQEFTRDNMADDMVVTKGGGLTSKLELDGVSGRTDWHVQTSFVRANMGRTAPTNSFSWDSTAPSIDFCTLSSCSTGGFGDIDQIQKDWSLLADMSRPAFGGTFTAGIETLYISAYKARPETSLSYSRGAFNPATVCADPNDPACIDGEIGLTRYNVNAAFEADIDVFRQSAWIEQRQEFGPVEVRAGLRYSYEDFLGNHNIAPRLSAAWSITDEVSLTTGLNRYYEGNFIGYAVRAANPNTEIYTRAGREENGQLVFSPDDWSLYRVLNTTDFRGAGLDTPYSDEVTGAFNFPLFGGLGRLKAVRRWYDDQIVSAPRDYEIITDPDGGTSFDMWQQATNRGETRFLGLSAEWAGSWRNHTLTMNANWSKTRNNSAELGSAFDTLDPEDFQTTPVFFEGELLTLAQLQDRFNRANYADPVTANVGLQSHWFGERLESALWLSYVGSQTIARDARRSTEVDGVRYRVYELAERDASVRVDLNLTYTLTLAGRHDVGIQARIGNLFNIKPQTSFGSFTGYQEGRTVWLGLRYDF</sequence>
<dbReference type="InterPro" id="IPR012910">
    <property type="entry name" value="Plug_dom"/>
</dbReference>
<gene>
    <name evidence="7" type="ORF">EV659_109122</name>
</gene>
<name>A0A4R2PBW8_RHOSA</name>
<proteinExistence type="predicted"/>
<feature type="domain" description="TonB-dependent receptor plug" evidence="6">
    <location>
        <begin position="97"/>
        <end position="217"/>
    </location>
</feature>
<dbReference type="Proteomes" id="UP000295399">
    <property type="component" value="Unassembled WGS sequence"/>
</dbReference>
<dbReference type="GO" id="GO:0009279">
    <property type="term" value="C:cell outer membrane"/>
    <property type="evidence" value="ECO:0007669"/>
    <property type="project" value="UniProtKB-SubCell"/>
</dbReference>
<dbReference type="EMBL" id="SLXO01000009">
    <property type="protein sequence ID" value="TCP32629.1"/>
    <property type="molecule type" value="Genomic_DNA"/>
</dbReference>
<evidence type="ECO:0000256" key="5">
    <source>
        <dbReference type="SAM" id="SignalP"/>
    </source>
</evidence>
<keyword evidence="7" id="KW-0675">Receptor</keyword>
<dbReference type="RefSeq" id="WP_132709110.1">
    <property type="nucleotide sequence ID" value="NZ_JACIGF010000009.1"/>
</dbReference>
<evidence type="ECO:0000256" key="4">
    <source>
        <dbReference type="SAM" id="MobiDB-lite"/>
    </source>
</evidence>
<keyword evidence="2" id="KW-0472">Membrane</keyword>
<keyword evidence="3" id="KW-0998">Cell outer membrane</keyword>
<keyword evidence="8" id="KW-1185">Reference proteome</keyword>
<evidence type="ECO:0000256" key="3">
    <source>
        <dbReference type="ARBA" id="ARBA00023237"/>
    </source>
</evidence>
<evidence type="ECO:0000256" key="2">
    <source>
        <dbReference type="ARBA" id="ARBA00023136"/>
    </source>
</evidence>
<protein>
    <submittedName>
        <fullName evidence="7">TonB-dependent receptor-like protein</fullName>
    </submittedName>
</protein>
<feature type="region of interest" description="Disordered" evidence="4">
    <location>
        <begin position="26"/>
        <end position="65"/>
    </location>
</feature>
<reference evidence="7 8" key="1">
    <citation type="submission" date="2019-03" db="EMBL/GenBank/DDBJ databases">
        <title>Genomic Encyclopedia of Type Strains, Phase IV (KMG-IV): sequencing the most valuable type-strain genomes for metagenomic binning, comparative biology and taxonomic classification.</title>
        <authorList>
            <person name="Goeker M."/>
        </authorList>
    </citation>
    <scope>NUCLEOTIDE SEQUENCE [LARGE SCALE GENOMIC DNA]</scope>
    <source>
        <strain evidence="7 8">DSM 2132</strain>
    </source>
</reference>
<dbReference type="OrthoDB" id="9796221at2"/>
<feature type="signal peptide" evidence="5">
    <location>
        <begin position="1"/>
        <end position="20"/>
    </location>
</feature>
<keyword evidence="5" id="KW-0732">Signal</keyword>
<accession>A0A4R2PBW8</accession>
<evidence type="ECO:0000256" key="1">
    <source>
        <dbReference type="ARBA" id="ARBA00004442"/>
    </source>
</evidence>
<dbReference type="Pfam" id="PF07715">
    <property type="entry name" value="Plug"/>
    <property type="match status" value="1"/>
</dbReference>
<evidence type="ECO:0000313" key="8">
    <source>
        <dbReference type="Proteomes" id="UP000295399"/>
    </source>
</evidence>
<evidence type="ECO:0000259" key="6">
    <source>
        <dbReference type="Pfam" id="PF07715"/>
    </source>
</evidence>
<dbReference type="InParanoid" id="A0A4R2PBW8"/>
<dbReference type="InterPro" id="IPR036942">
    <property type="entry name" value="Beta-barrel_TonB_sf"/>
</dbReference>
<comment type="subcellular location">
    <subcellularLocation>
        <location evidence="1">Cell outer membrane</location>
    </subcellularLocation>
</comment>
<evidence type="ECO:0000313" key="7">
    <source>
        <dbReference type="EMBL" id="TCP32629.1"/>
    </source>
</evidence>
<feature type="chain" id="PRO_5020295608" evidence="5">
    <location>
        <begin position="21"/>
        <end position="870"/>
    </location>
</feature>